<gene>
    <name evidence="2" type="ORF">K491DRAFT_429105</name>
</gene>
<dbReference type="EMBL" id="MU004349">
    <property type="protein sequence ID" value="KAF2655474.1"/>
    <property type="molecule type" value="Genomic_DNA"/>
</dbReference>
<accession>A0A6A6TA62</accession>
<feature type="region of interest" description="Disordered" evidence="1">
    <location>
        <begin position="429"/>
        <end position="449"/>
    </location>
</feature>
<sequence length="1180" mass="135310">MAKRKRAEQLEILNETAEAYHAAKRARPAPQAAPHRRGGTHGVKDEHMTGSKWDQVDRKGLLEALKARRNRGIWKKDLPKHEMARRLAEDDRRQELATRRLEQETIERVNELKKRKAKEIEEKARRKAEKQKRRDYGEDVSSDSEDRPQENQFGVGEILSDSSLDKLSESTTITSPTLIPPMYPHERLRIFEWSHAEPPSEDPPEEIFSPSGRMKLITTLTGETLELPGRQYPEEIGQDFVPKLSQYMMNCARNGIMVGALRKAVIEPAQDWAQRTHVQYWNGRMYLELPGRTSTLSLPEVFTKWEHKKKAQRYVPKGTIVKRKTRAEKLQHHKREKKQKMFDIFASSEYRPPICYAPVDLDYPNVYTDDEGPRELDNLYYVRFPGMDLPHYYFWTRRYEWADPTVPNPNWMSAKIQDEALEREEELQRGKELNEEANRPHVRPGYKEDTSRPYILKTSKMRAKKTSTPCKFQPGQKRLPKTSKFKAALWAVERELYQNGLQTVLYKYRDAWMDEGKEQTWRLLSENLPKLYPSGRMPEAPPVHEDDVPSSVAEKIASMEAPNPSRPVSPLRGDEPWTRDDDEYWNVVDAPPRRVSEADIQRELLRSMSVVGRRYPRRQSALYRRASEGLYGTTDEYAPGLTGWLHGTSPSYTSSQWEDDNLPSNDSIGYREYERLLWEHRFEAFAAENTTLDGEQDLRTAYMLRRGSSNPPLPAHLDAMPISELKWKISNLRNPSLDHGEQCRLCLEPLDKTDVTSVYEHYQKHHDDSSHRCPFCDMTWGKLDSTWKASHVLSHDFDDSIHRRRLSSVKPSVYYSIPVPNRTTSQRLSQIAARSSKRRPSKVSFSPKIVEKRIAYNDQDEDEGVDADVDTLPPTSPGPRRSSLKFRNASGTPSNRSSKGLARKSSLKVNTSVAKPGVAKMATGAKLLKPTAEHKVQPTNPNGNRGKDTRPVDSWTILHSLPMPSDLTPSPEVMPVSKRRRGEADPTWDPRGQSPSDHIKSPYLPHVVHYSRDHPDGTYNPRRWSKSTAETLEYHTGGRKPKPKKAAMKATSHTTRSKTRSAGKGKAKQIDEEELPSTSSSRALKRSYSDFEYTQPAPSTKPSSYHRPKYRKVKTKTIDTTYQDIAPSSPSSGSKSPVLYKRKKAADATYRNISDSESTTTAHSTKKVKKTTKTPRGCRL</sequence>
<feature type="compositionally biased region" description="Basic and acidic residues" evidence="1">
    <location>
        <begin position="42"/>
        <end position="57"/>
    </location>
</feature>
<dbReference type="OrthoDB" id="3791520at2759"/>
<evidence type="ECO:0000256" key="1">
    <source>
        <dbReference type="SAM" id="MobiDB-lite"/>
    </source>
</evidence>
<feature type="compositionally biased region" description="Basic residues" evidence="1">
    <location>
        <begin position="1164"/>
        <end position="1180"/>
    </location>
</feature>
<organism evidence="2 3">
    <name type="scientific">Lophiostoma macrostomum CBS 122681</name>
    <dbReference type="NCBI Taxonomy" id="1314788"/>
    <lineage>
        <taxon>Eukaryota</taxon>
        <taxon>Fungi</taxon>
        <taxon>Dikarya</taxon>
        <taxon>Ascomycota</taxon>
        <taxon>Pezizomycotina</taxon>
        <taxon>Dothideomycetes</taxon>
        <taxon>Pleosporomycetidae</taxon>
        <taxon>Pleosporales</taxon>
        <taxon>Lophiostomataceae</taxon>
        <taxon>Lophiostoma</taxon>
    </lineage>
</organism>
<dbReference type="Proteomes" id="UP000799324">
    <property type="component" value="Unassembled WGS sequence"/>
</dbReference>
<feature type="region of interest" description="Disordered" evidence="1">
    <location>
        <begin position="825"/>
        <end position="1180"/>
    </location>
</feature>
<feature type="region of interest" description="Disordered" evidence="1">
    <location>
        <begin position="116"/>
        <end position="161"/>
    </location>
</feature>
<feature type="compositionally biased region" description="Polar residues" evidence="1">
    <location>
        <begin position="889"/>
        <end position="898"/>
    </location>
</feature>
<feature type="compositionally biased region" description="Basic residues" evidence="1">
    <location>
        <begin position="1037"/>
        <end position="1047"/>
    </location>
</feature>
<evidence type="ECO:0000313" key="2">
    <source>
        <dbReference type="EMBL" id="KAF2655474.1"/>
    </source>
</evidence>
<name>A0A6A6TA62_9PLEO</name>
<feature type="compositionally biased region" description="Basic residues" evidence="1">
    <location>
        <begin position="1055"/>
        <end position="1067"/>
    </location>
</feature>
<evidence type="ECO:0000313" key="3">
    <source>
        <dbReference type="Proteomes" id="UP000799324"/>
    </source>
</evidence>
<feature type="compositionally biased region" description="Basic residues" evidence="1">
    <location>
        <begin position="1104"/>
        <end position="1115"/>
    </location>
</feature>
<dbReference type="AlphaFoldDB" id="A0A6A6TA62"/>
<proteinExistence type="predicted"/>
<feature type="region of interest" description="Disordered" evidence="1">
    <location>
        <begin position="19"/>
        <end position="57"/>
    </location>
</feature>
<feature type="compositionally biased region" description="Acidic residues" evidence="1">
    <location>
        <begin position="858"/>
        <end position="869"/>
    </location>
</feature>
<feature type="compositionally biased region" description="Low complexity" evidence="1">
    <location>
        <begin position="1127"/>
        <end position="1137"/>
    </location>
</feature>
<protein>
    <submittedName>
        <fullName evidence="2">Uncharacterized protein</fullName>
    </submittedName>
</protein>
<keyword evidence="3" id="KW-1185">Reference proteome</keyword>
<reference evidence="2" key="1">
    <citation type="journal article" date="2020" name="Stud. Mycol.">
        <title>101 Dothideomycetes genomes: a test case for predicting lifestyles and emergence of pathogens.</title>
        <authorList>
            <person name="Haridas S."/>
            <person name="Albert R."/>
            <person name="Binder M."/>
            <person name="Bloem J."/>
            <person name="Labutti K."/>
            <person name="Salamov A."/>
            <person name="Andreopoulos B."/>
            <person name="Baker S."/>
            <person name="Barry K."/>
            <person name="Bills G."/>
            <person name="Bluhm B."/>
            <person name="Cannon C."/>
            <person name="Castanera R."/>
            <person name="Culley D."/>
            <person name="Daum C."/>
            <person name="Ezra D."/>
            <person name="Gonzalez J."/>
            <person name="Henrissat B."/>
            <person name="Kuo A."/>
            <person name="Liang C."/>
            <person name="Lipzen A."/>
            <person name="Lutzoni F."/>
            <person name="Magnuson J."/>
            <person name="Mondo S."/>
            <person name="Nolan M."/>
            <person name="Ohm R."/>
            <person name="Pangilinan J."/>
            <person name="Park H.-J."/>
            <person name="Ramirez L."/>
            <person name="Alfaro M."/>
            <person name="Sun H."/>
            <person name="Tritt A."/>
            <person name="Yoshinaga Y."/>
            <person name="Zwiers L.-H."/>
            <person name="Turgeon B."/>
            <person name="Goodwin S."/>
            <person name="Spatafora J."/>
            <person name="Crous P."/>
            <person name="Grigoriev I."/>
        </authorList>
    </citation>
    <scope>NUCLEOTIDE SEQUENCE</scope>
    <source>
        <strain evidence="2">CBS 122681</strain>
    </source>
</reference>